<evidence type="ECO:0000313" key="9">
    <source>
        <dbReference type="Proteomes" id="UP001501231"/>
    </source>
</evidence>
<comment type="catalytic activity">
    <reaction evidence="5">
        <text>a long-chain fatty acid + ATP + CoA = a long-chain fatty acyl-CoA + AMP + diphosphate</text>
        <dbReference type="Rhea" id="RHEA:15421"/>
        <dbReference type="ChEBI" id="CHEBI:30616"/>
        <dbReference type="ChEBI" id="CHEBI:33019"/>
        <dbReference type="ChEBI" id="CHEBI:57287"/>
        <dbReference type="ChEBI" id="CHEBI:57560"/>
        <dbReference type="ChEBI" id="CHEBI:83139"/>
        <dbReference type="ChEBI" id="CHEBI:456215"/>
        <dbReference type="EC" id="6.2.1.3"/>
    </reaction>
    <physiologicalReaction direction="left-to-right" evidence="5">
        <dbReference type="Rhea" id="RHEA:15422"/>
    </physiologicalReaction>
</comment>
<keyword evidence="9" id="KW-1185">Reference proteome</keyword>
<evidence type="ECO:0000259" key="7">
    <source>
        <dbReference type="Pfam" id="PF00501"/>
    </source>
</evidence>
<proteinExistence type="inferred from homology"/>
<dbReference type="SUPFAM" id="SSF56801">
    <property type="entry name" value="Acetyl-CoA synthetase-like"/>
    <property type="match status" value="1"/>
</dbReference>
<reference evidence="9" key="1">
    <citation type="journal article" date="2019" name="Int. J. Syst. Evol. Microbiol.">
        <title>The Global Catalogue of Microorganisms (GCM) 10K type strain sequencing project: providing services to taxonomists for standard genome sequencing and annotation.</title>
        <authorList>
            <consortium name="The Broad Institute Genomics Platform"/>
            <consortium name="The Broad Institute Genome Sequencing Center for Infectious Disease"/>
            <person name="Wu L."/>
            <person name="Ma J."/>
        </authorList>
    </citation>
    <scope>NUCLEOTIDE SEQUENCE [LARGE SCALE GENOMIC DNA]</scope>
    <source>
        <strain evidence="9">JCM 3325</strain>
    </source>
</reference>
<evidence type="ECO:0000256" key="1">
    <source>
        <dbReference type="ARBA" id="ARBA00006432"/>
    </source>
</evidence>
<evidence type="ECO:0000256" key="6">
    <source>
        <dbReference type="ARBA" id="ARBA00032875"/>
    </source>
</evidence>
<dbReference type="EMBL" id="BAAARW010000039">
    <property type="protein sequence ID" value="GAA2452835.1"/>
    <property type="molecule type" value="Genomic_DNA"/>
</dbReference>
<comment type="similarity">
    <text evidence="1">Belongs to the ATP-dependent AMP-binding enzyme family.</text>
</comment>
<comment type="caution">
    <text evidence="8">The sequence shown here is derived from an EMBL/GenBank/DDBJ whole genome shotgun (WGS) entry which is preliminary data.</text>
</comment>
<sequence>MDQAETRLRQPEPERTPAGRTIVTELAGTVREHGGRPAYSDRVDGEWRTLTWADVRRRALETAAGFAALGLQPGEAVALMMPNRSEHVLADLGAVHAGGVPATLYATLAADQIAFIGADCEARYAVLDGREQVDRWLPALDRLPALRRIIVIDPAACPDGAADPAGRFLTWDAFTALGRERLADPAGAAEIDRRGRALDPGDDVTLLYTSGTTGDPKGVRITHSMVLHEAALVAGSSVLPAHPSGISYLPFAHIADRVLSYYLPIRLASHVHFCPDPARLTTVLREVRPHSFFGVPRVWEKIMAGIQAVLAGERDEARRAAVAQALETGRRYVSGQEYGNTTGPELAAAFERADAAVLTPMRALLGLDRVRQASSAAAPLPEEVARFFAGLGLKIFDAYGMTETTGAITANLADSFKLGTVGRAFPGVELRLDEDGEILVRGATCTPGYLNRPAATADLIGPDGWIRTGDVGVLDEDGFLRVVDRKKELIITAGGENVAPSLIENHLKEHPLVGQALAYGDRRPYVVALITLDGEVAPAWAAAHGVEPAGPAELAVHPLVLEEVGRAVADANARLARVQQVKKWRLLPAEWTAESEELTPTLKLKRRIVHTKYADEIDALYNR</sequence>
<dbReference type="Gene3D" id="3.30.300.30">
    <property type="match status" value="1"/>
</dbReference>
<accession>A0ABP5XFX6</accession>
<dbReference type="PANTHER" id="PTHR43272">
    <property type="entry name" value="LONG-CHAIN-FATTY-ACID--COA LIGASE"/>
    <property type="match status" value="1"/>
</dbReference>
<dbReference type="InterPro" id="IPR045851">
    <property type="entry name" value="AMP-bd_C_sf"/>
</dbReference>
<evidence type="ECO:0000256" key="2">
    <source>
        <dbReference type="ARBA" id="ARBA00022598"/>
    </source>
</evidence>
<feature type="domain" description="AMP-dependent synthetase/ligase" evidence="7">
    <location>
        <begin position="29"/>
        <end position="450"/>
    </location>
</feature>
<dbReference type="Pfam" id="PF00501">
    <property type="entry name" value="AMP-binding"/>
    <property type="match status" value="1"/>
</dbReference>
<dbReference type="Gene3D" id="3.40.50.12780">
    <property type="entry name" value="N-terminal domain of ligase-like"/>
    <property type="match status" value="1"/>
</dbReference>
<keyword evidence="2" id="KW-0436">Ligase</keyword>
<evidence type="ECO:0000256" key="4">
    <source>
        <dbReference type="ARBA" id="ARBA00023098"/>
    </source>
</evidence>
<evidence type="ECO:0000313" key="8">
    <source>
        <dbReference type="EMBL" id="GAA2452835.1"/>
    </source>
</evidence>
<dbReference type="RefSeq" id="WP_344596997.1">
    <property type="nucleotide sequence ID" value="NZ_BAAARW010000039.1"/>
</dbReference>
<keyword evidence="3" id="KW-0276">Fatty acid metabolism</keyword>
<dbReference type="InterPro" id="IPR042099">
    <property type="entry name" value="ANL_N_sf"/>
</dbReference>
<organism evidence="8 9">
    <name type="scientific">Actinomadura vinacea</name>
    <dbReference type="NCBI Taxonomy" id="115336"/>
    <lineage>
        <taxon>Bacteria</taxon>
        <taxon>Bacillati</taxon>
        <taxon>Actinomycetota</taxon>
        <taxon>Actinomycetes</taxon>
        <taxon>Streptosporangiales</taxon>
        <taxon>Thermomonosporaceae</taxon>
        <taxon>Actinomadura</taxon>
    </lineage>
</organism>
<protein>
    <recommendedName>
        <fullName evidence="6">Acyl-CoA synthetase</fullName>
    </recommendedName>
</protein>
<gene>
    <name evidence="8" type="ORF">GCM10010191_84100</name>
</gene>
<name>A0ABP5XFX6_9ACTN</name>
<dbReference type="InterPro" id="IPR020845">
    <property type="entry name" value="AMP-binding_CS"/>
</dbReference>
<dbReference type="Proteomes" id="UP001501231">
    <property type="component" value="Unassembled WGS sequence"/>
</dbReference>
<dbReference type="Pfam" id="PF23562">
    <property type="entry name" value="AMP-binding_C_3"/>
    <property type="match status" value="1"/>
</dbReference>
<keyword evidence="4" id="KW-0443">Lipid metabolism</keyword>
<dbReference type="InterPro" id="IPR000873">
    <property type="entry name" value="AMP-dep_synth/lig_dom"/>
</dbReference>
<dbReference type="CDD" id="cd05907">
    <property type="entry name" value="VL_LC_FACS_like"/>
    <property type="match status" value="1"/>
</dbReference>
<dbReference type="PROSITE" id="PS00455">
    <property type="entry name" value="AMP_BINDING"/>
    <property type="match status" value="1"/>
</dbReference>
<dbReference type="PANTHER" id="PTHR43272:SF32">
    <property type="entry name" value="AMP-DEPENDENT SYNTHETASE_LIGASE DOMAIN-CONTAINING PROTEIN"/>
    <property type="match status" value="1"/>
</dbReference>
<evidence type="ECO:0000256" key="5">
    <source>
        <dbReference type="ARBA" id="ARBA00024484"/>
    </source>
</evidence>
<evidence type="ECO:0000256" key="3">
    <source>
        <dbReference type="ARBA" id="ARBA00022832"/>
    </source>
</evidence>